<dbReference type="Pfam" id="PF13561">
    <property type="entry name" value="adh_short_C2"/>
    <property type="match status" value="1"/>
</dbReference>
<dbReference type="EMBL" id="KV407463">
    <property type="protein sequence ID" value="KZF20398.1"/>
    <property type="molecule type" value="Genomic_DNA"/>
</dbReference>
<dbReference type="GO" id="GO:0050664">
    <property type="term" value="F:oxidoreductase activity, acting on NAD(P)H, oxygen as acceptor"/>
    <property type="evidence" value="ECO:0007669"/>
    <property type="project" value="TreeGrafter"/>
</dbReference>
<dbReference type="OrthoDB" id="1888931at2759"/>
<dbReference type="STRING" id="1328760.A0A165AFN6"/>
<dbReference type="OMA" id="VAITYER"/>
<dbReference type="CDD" id="cd05352">
    <property type="entry name" value="MDH-like_SDR_c"/>
    <property type="match status" value="1"/>
</dbReference>
<dbReference type="PROSITE" id="PS00061">
    <property type="entry name" value="ADH_SHORT"/>
    <property type="match status" value="1"/>
</dbReference>
<dbReference type="PRINTS" id="PR00081">
    <property type="entry name" value="GDHRDH"/>
</dbReference>
<evidence type="ECO:0000313" key="4">
    <source>
        <dbReference type="EMBL" id="KZF20398.1"/>
    </source>
</evidence>
<dbReference type="InterPro" id="IPR020904">
    <property type="entry name" value="Sc_DH/Rdtase_CS"/>
</dbReference>
<dbReference type="GO" id="GO:0050085">
    <property type="term" value="F:mannitol 2-dehydrogenase (NADP+) activity"/>
    <property type="evidence" value="ECO:0007669"/>
    <property type="project" value="UniProtKB-ARBA"/>
</dbReference>
<sequence length="293" mass="31404">MSSEPIVNGLFKHDNTPAPKAGRILPLFSLKGRTAIVSGAGAGIGLAVAHALAEAGANVAIWYNSNKKALDRAKEIEQTYGVKARAYQVNITSAEAVQQAVDEIVKEFNGRLDIFIANSGIPWTQGAIIDGEIDHYRKVVTTDLDGTFYCARAAAKHWKRQAAEGTDLNGKKLENYTTGSFVATASMSGHIVNIPQLQAAYNAAKAGVIHLVHSLAVEWVQYARANSISPGYIATEISDFVPQEVKNIWKDKIPMGREGQAHELTGAYLYLASDAASYTTGADIVVDGGYVLP</sequence>
<dbReference type="GO" id="GO:0019594">
    <property type="term" value="P:mannitol metabolic process"/>
    <property type="evidence" value="ECO:0007669"/>
    <property type="project" value="UniProtKB-ARBA"/>
</dbReference>
<dbReference type="PANTHER" id="PTHR43008">
    <property type="entry name" value="BENZIL REDUCTASE"/>
    <property type="match status" value="1"/>
</dbReference>
<dbReference type="RefSeq" id="XP_018185953.1">
    <property type="nucleotide sequence ID" value="XM_018330000.1"/>
</dbReference>
<organism evidence="4 5">
    <name type="scientific">Xylona heveae (strain CBS 132557 / TC161)</name>
    <dbReference type="NCBI Taxonomy" id="1328760"/>
    <lineage>
        <taxon>Eukaryota</taxon>
        <taxon>Fungi</taxon>
        <taxon>Dikarya</taxon>
        <taxon>Ascomycota</taxon>
        <taxon>Pezizomycotina</taxon>
        <taxon>Xylonomycetes</taxon>
        <taxon>Xylonales</taxon>
        <taxon>Xylonaceae</taxon>
        <taxon>Xylona</taxon>
    </lineage>
</organism>
<accession>A0A165AFN6</accession>
<comment type="similarity">
    <text evidence="1">Belongs to the short-chain dehydrogenases/reductases (SDR) family.</text>
</comment>
<dbReference type="InterPro" id="IPR036291">
    <property type="entry name" value="NAD(P)-bd_dom_sf"/>
</dbReference>
<dbReference type="PANTHER" id="PTHR43008:SF13">
    <property type="entry name" value="L-XYLULOSE REDUCTASE-RELATED"/>
    <property type="match status" value="1"/>
</dbReference>
<dbReference type="Proteomes" id="UP000076632">
    <property type="component" value="Unassembled WGS sequence"/>
</dbReference>
<protein>
    <submittedName>
        <fullName evidence="4">Reductase with broad range of substrate specificity</fullName>
    </submittedName>
</protein>
<evidence type="ECO:0000256" key="1">
    <source>
        <dbReference type="ARBA" id="ARBA00006484"/>
    </source>
</evidence>
<proteinExistence type="inferred from homology"/>
<dbReference type="InParanoid" id="A0A165AFN6"/>
<evidence type="ECO:0000256" key="2">
    <source>
        <dbReference type="ARBA" id="ARBA00022857"/>
    </source>
</evidence>
<reference evidence="4 5" key="1">
    <citation type="journal article" date="2016" name="Fungal Biol.">
        <title>The genome of Xylona heveae provides a window into fungal endophytism.</title>
        <authorList>
            <person name="Gazis R."/>
            <person name="Kuo A."/>
            <person name="Riley R."/>
            <person name="LaButti K."/>
            <person name="Lipzen A."/>
            <person name="Lin J."/>
            <person name="Amirebrahimi M."/>
            <person name="Hesse C.N."/>
            <person name="Spatafora J.W."/>
            <person name="Henrissat B."/>
            <person name="Hainaut M."/>
            <person name="Grigoriev I.V."/>
            <person name="Hibbett D.S."/>
        </authorList>
    </citation>
    <scope>NUCLEOTIDE SEQUENCE [LARGE SCALE GENOMIC DNA]</scope>
    <source>
        <strain evidence="4 5">TC161</strain>
    </source>
</reference>
<name>A0A165AFN6_XYLHT</name>
<dbReference type="FunFam" id="3.40.50.720:FF:000090">
    <property type="entry name" value="NADP-dependent mannitol dehydrogenase"/>
    <property type="match status" value="1"/>
</dbReference>
<keyword evidence="3" id="KW-0560">Oxidoreductase</keyword>
<evidence type="ECO:0000313" key="5">
    <source>
        <dbReference type="Proteomes" id="UP000076632"/>
    </source>
</evidence>
<evidence type="ECO:0000256" key="3">
    <source>
        <dbReference type="ARBA" id="ARBA00023002"/>
    </source>
</evidence>
<dbReference type="PRINTS" id="PR00080">
    <property type="entry name" value="SDRFAMILY"/>
</dbReference>
<gene>
    <name evidence="4" type="ORF">L228DRAFT_213692</name>
</gene>
<dbReference type="SUPFAM" id="SSF51735">
    <property type="entry name" value="NAD(P)-binding Rossmann-fold domains"/>
    <property type="match status" value="1"/>
</dbReference>
<dbReference type="InterPro" id="IPR002347">
    <property type="entry name" value="SDR_fam"/>
</dbReference>
<dbReference type="Gene3D" id="3.40.50.720">
    <property type="entry name" value="NAD(P)-binding Rossmann-like Domain"/>
    <property type="match status" value="1"/>
</dbReference>
<dbReference type="GeneID" id="28895137"/>
<keyword evidence="5" id="KW-1185">Reference proteome</keyword>
<dbReference type="AlphaFoldDB" id="A0A165AFN6"/>
<keyword evidence="2" id="KW-0521">NADP</keyword>